<dbReference type="InterPro" id="IPR011335">
    <property type="entry name" value="Restrct_endonuc-II-like"/>
</dbReference>
<accession>A0A386ZJ02</accession>
<dbReference type="SUPFAM" id="SSF52980">
    <property type="entry name" value="Restriction endonuclease-like"/>
    <property type="match status" value="1"/>
</dbReference>
<dbReference type="AlphaFoldDB" id="A0A386ZJ02"/>
<dbReference type="KEGG" id="nyu:D7D52_30965"/>
<evidence type="ECO:0000256" key="3">
    <source>
        <dbReference type="ARBA" id="ARBA00023204"/>
    </source>
</evidence>
<dbReference type="OrthoDB" id="9791397at2"/>
<gene>
    <name evidence="5" type="ORF">D7D52_30965</name>
</gene>
<protein>
    <submittedName>
        <fullName evidence="5">DUF2800 domain-containing protein</fullName>
    </submittedName>
</protein>
<keyword evidence="2" id="KW-0378">Hydrolase</keyword>
<keyword evidence="2" id="KW-0347">Helicase</keyword>
<dbReference type="InterPro" id="IPR038726">
    <property type="entry name" value="PDDEXK_AddAB-type"/>
</dbReference>
<organism evidence="5 6">
    <name type="scientific">Nocardia yunnanensis</name>
    <dbReference type="NCBI Taxonomy" id="2382165"/>
    <lineage>
        <taxon>Bacteria</taxon>
        <taxon>Bacillati</taxon>
        <taxon>Actinomycetota</taxon>
        <taxon>Actinomycetes</taxon>
        <taxon>Mycobacteriales</taxon>
        <taxon>Nocardiaceae</taxon>
        <taxon>Nocardia</taxon>
    </lineage>
</organism>
<dbReference type="GO" id="GO:0004386">
    <property type="term" value="F:helicase activity"/>
    <property type="evidence" value="ECO:0007669"/>
    <property type="project" value="UniProtKB-KW"/>
</dbReference>
<keyword evidence="2" id="KW-0067">ATP-binding</keyword>
<keyword evidence="6" id="KW-1185">Reference proteome</keyword>
<keyword evidence="3" id="KW-0234">DNA repair</keyword>
<dbReference type="EMBL" id="CP032568">
    <property type="protein sequence ID" value="AYF77501.1"/>
    <property type="molecule type" value="Genomic_DNA"/>
</dbReference>
<feature type="domain" description="PD-(D/E)XK endonuclease-like" evidence="4">
    <location>
        <begin position="51"/>
        <end position="294"/>
    </location>
</feature>
<dbReference type="Pfam" id="PF12705">
    <property type="entry name" value="PDDEXK_1"/>
    <property type="match status" value="1"/>
</dbReference>
<evidence type="ECO:0000256" key="2">
    <source>
        <dbReference type="ARBA" id="ARBA00022806"/>
    </source>
</evidence>
<dbReference type="InterPro" id="IPR011604">
    <property type="entry name" value="PDDEXK-like_dom_sf"/>
</dbReference>
<evidence type="ECO:0000313" key="5">
    <source>
        <dbReference type="EMBL" id="AYF77501.1"/>
    </source>
</evidence>
<name>A0A386ZJ02_9NOCA</name>
<keyword evidence="2" id="KW-0547">Nucleotide-binding</keyword>
<evidence type="ECO:0000313" key="6">
    <source>
        <dbReference type="Proteomes" id="UP000267164"/>
    </source>
</evidence>
<reference evidence="5 6" key="1">
    <citation type="submission" date="2018-09" db="EMBL/GenBank/DDBJ databases">
        <title>Nocardia yunnanensis sp. nov., an actinomycete isolated from a soil sample.</title>
        <authorList>
            <person name="Zhang J."/>
        </authorList>
    </citation>
    <scope>NUCLEOTIDE SEQUENCE [LARGE SCALE GENOMIC DNA]</scope>
    <source>
        <strain evidence="5 6">CFHS0054</strain>
    </source>
</reference>
<sequence>MGRGVVVASLRNCRAEFVRTLSVPAFSLPGMSVDVISTPETELFAPRGPALSPSRAIDFKQCPLKYRLRVIDQIPEPPSRVAVRGTVVHAVLEALFGLPAAQRDIDAATALIEPAWAGVRDGRPEVGDLIPDGELEDFLAEVRKLVGVYFRLEDPTGFDPESCETFIETELPDGTPLRGIVDRIDRAADGAVHVIDYKTGRAPGLAYETRALFQLKFYALVLLRTQGRAPEELRLMYLADGITLSYRPDPEELLRFERILSALWAAIVTAAETGEFPPSPGWMCQYCDFKRLCPEFGGTPPPFPSGPVESEPEGR</sequence>
<evidence type="ECO:0000256" key="1">
    <source>
        <dbReference type="ARBA" id="ARBA00022763"/>
    </source>
</evidence>
<dbReference type="Proteomes" id="UP000267164">
    <property type="component" value="Chromosome"/>
</dbReference>
<keyword evidence="1" id="KW-0227">DNA damage</keyword>
<dbReference type="Gene3D" id="3.90.320.10">
    <property type="match status" value="1"/>
</dbReference>
<dbReference type="GO" id="GO:0006281">
    <property type="term" value="P:DNA repair"/>
    <property type="evidence" value="ECO:0007669"/>
    <property type="project" value="UniProtKB-KW"/>
</dbReference>
<proteinExistence type="predicted"/>
<evidence type="ECO:0000259" key="4">
    <source>
        <dbReference type="Pfam" id="PF12705"/>
    </source>
</evidence>